<dbReference type="PANTHER" id="PTHR36582:SF2">
    <property type="entry name" value="ANTITOXIN PARD"/>
    <property type="match status" value="1"/>
</dbReference>
<dbReference type="STRING" id="440168.SAMN04487974_10578"/>
<keyword evidence="4" id="KW-1185">Reference proteome</keyword>
<accession>A0A1G7VXP9</accession>
<evidence type="ECO:0000256" key="1">
    <source>
        <dbReference type="ARBA" id="ARBA00008580"/>
    </source>
</evidence>
<dbReference type="EMBL" id="FNCS01000005">
    <property type="protein sequence ID" value="SDG64555.1"/>
    <property type="molecule type" value="Genomic_DNA"/>
</dbReference>
<dbReference type="CDD" id="cd22231">
    <property type="entry name" value="RHH_NikR_HicB-like"/>
    <property type="match status" value="1"/>
</dbReference>
<dbReference type="SUPFAM" id="SSF47598">
    <property type="entry name" value="Ribbon-helix-helix"/>
    <property type="match status" value="1"/>
</dbReference>
<proteinExistence type="inferred from homology"/>
<dbReference type="PANTHER" id="PTHR36582">
    <property type="entry name" value="ANTITOXIN PARD"/>
    <property type="match status" value="1"/>
</dbReference>
<sequence>MNISLPEALKAHVDEQVASGSYGTSSEYVRELIRKDRDVKKLRMLLLEGGASEPDSTSNDAFFAQLKAQIASGDV</sequence>
<dbReference type="Gene3D" id="6.10.10.120">
    <property type="entry name" value="Antitoxin ParD1-like"/>
    <property type="match status" value="1"/>
</dbReference>
<evidence type="ECO:0000313" key="3">
    <source>
        <dbReference type="EMBL" id="SDG64555.1"/>
    </source>
</evidence>
<gene>
    <name evidence="3" type="ORF">SAMN04487974_10578</name>
</gene>
<organism evidence="3 4">
    <name type="scientific">Pelagibacterium luteolum</name>
    <dbReference type="NCBI Taxonomy" id="440168"/>
    <lineage>
        <taxon>Bacteria</taxon>
        <taxon>Pseudomonadati</taxon>
        <taxon>Pseudomonadota</taxon>
        <taxon>Alphaproteobacteria</taxon>
        <taxon>Hyphomicrobiales</taxon>
        <taxon>Devosiaceae</taxon>
        <taxon>Pelagibacterium</taxon>
    </lineage>
</organism>
<protein>
    <submittedName>
        <fullName evidence="3">Antitoxin ParD1/3/4</fullName>
    </submittedName>
</protein>
<dbReference type="InterPro" id="IPR022789">
    <property type="entry name" value="ParD"/>
</dbReference>
<comment type="similarity">
    <text evidence="1">Belongs to the ParD antitoxin family.</text>
</comment>
<dbReference type="AlphaFoldDB" id="A0A1G7VXP9"/>
<evidence type="ECO:0000256" key="2">
    <source>
        <dbReference type="ARBA" id="ARBA00022649"/>
    </source>
</evidence>
<reference evidence="3 4" key="1">
    <citation type="submission" date="2016-10" db="EMBL/GenBank/DDBJ databases">
        <authorList>
            <person name="de Groot N.N."/>
        </authorList>
    </citation>
    <scope>NUCLEOTIDE SEQUENCE [LARGE SCALE GENOMIC DNA]</scope>
    <source>
        <strain evidence="3 4">CGMCC 1.10267</strain>
    </source>
</reference>
<dbReference type="Pfam" id="PF03693">
    <property type="entry name" value="ParD_antitoxin"/>
    <property type="match status" value="1"/>
</dbReference>
<dbReference type="InterPro" id="IPR038296">
    <property type="entry name" value="ParD_sf"/>
</dbReference>
<keyword evidence="2" id="KW-1277">Toxin-antitoxin system</keyword>
<dbReference type="Proteomes" id="UP000199495">
    <property type="component" value="Unassembled WGS sequence"/>
</dbReference>
<dbReference type="NCBIfam" id="TIGR02606">
    <property type="entry name" value="antidote_CC2985"/>
    <property type="match status" value="1"/>
</dbReference>
<evidence type="ECO:0000313" key="4">
    <source>
        <dbReference type="Proteomes" id="UP000199495"/>
    </source>
</evidence>
<dbReference type="InterPro" id="IPR010985">
    <property type="entry name" value="Ribbon_hlx_hlx"/>
</dbReference>
<dbReference type="GO" id="GO:0006355">
    <property type="term" value="P:regulation of DNA-templated transcription"/>
    <property type="evidence" value="ECO:0007669"/>
    <property type="project" value="InterPro"/>
</dbReference>
<dbReference type="RefSeq" id="WP_425287231.1">
    <property type="nucleotide sequence ID" value="NZ_FNCS01000005.1"/>
</dbReference>
<name>A0A1G7VXP9_9HYPH</name>